<keyword evidence="2" id="KW-0813">Transport</keyword>
<keyword evidence="3 5" id="KW-0732">Signal</keyword>
<protein>
    <recommendedName>
        <fullName evidence="6">Leucine-binding protein domain-containing protein</fullName>
    </recommendedName>
</protein>
<evidence type="ECO:0000256" key="4">
    <source>
        <dbReference type="ARBA" id="ARBA00022970"/>
    </source>
</evidence>
<keyword evidence="4" id="KW-0029">Amino-acid transport</keyword>
<evidence type="ECO:0000256" key="3">
    <source>
        <dbReference type="ARBA" id="ARBA00022729"/>
    </source>
</evidence>
<feature type="signal peptide" evidence="5">
    <location>
        <begin position="1"/>
        <end position="25"/>
    </location>
</feature>
<evidence type="ECO:0000259" key="6">
    <source>
        <dbReference type="Pfam" id="PF13458"/>
    </source>
</evidence>
<proteinExistence type="inferred from homology"/>
<dbReference type="GO" id="GO:0006865">
    <property type="term" value="P:amino acid transport"/>
    <property type="evidence" value="ECO:0007669"/>
    <property type="project" value="UniProtKB-KW"/>
</dbReference>
<dbReference type="InterPro" id="IPR000709">
    <property type="entry name" value="Leu_Ile_Val-bd"/>
</dbReference>
<feature type="domain" description="Leucine-binding protein" evidence="6">
    <location>
        <begin position="28"/>
        <end position="363"/>
    </location>
</feature>
<dbReference type="Pfam" id="PF13458">
    <property type="entry name" value="Peripla_BP_6"/>
    <property type="match status" value="1"/>
</dbReference>
<dbReference type="InterPro" id="IPR028082">
    <property type="entry name" value="Peripla_BP_I"/>
</dbReference>
<comment type="similarity">
    <text evidence="1">Belongs to the leucine-binding protein family.</text>
</comment>
<evidence type="ECO:0000313" key="8">
    <source>
        <dbReference type="Proteomes" id="UP001366166"/>
    </source>
</evidence>
<feature type="chain" id="PRO_5043515834" description="Leucine-binding protein domain-containing protein" evidence="5">
    <location>
        <begin position="26"/>
        <end position="407"/>
    </location>
</feature>
<sequence length="407" mass="44209">MKKSVVLLTALFLLVGLAVAGPASAADPIKVGILGPFTGSLAFNAGEMKKGMELALDEVNAKGGLFGQKVEIVYGDSECKPDKGLAAVKKLVTRDKVLVVGGGYCSSVNIAASEFCHFEQTPDVVAIAISPTITDRGYEYVFRTSPNSPMFLMGVNKWLAEVKKPKVVAFFMENSDYGRDGQKIWEAASKKIGAKMVANLYFEIGDTDFTTQISKLKELKPDVVFNIASTTEAALIQKQAKELDFVTQWIGVGGQFTQAYFKMTGPISQYAMGSSLEPTKAMKDPVTAAFVKAYEAKYPGSRPGIFSSQGYDNLKVILDAIQRAGKPGGDLVKDRAKIKDALKTTDMKLSQGTIKFGKDGQVYTVLPSVVQVQLDDKCKPDTQIIFPMDRAAAKYENPKPWAERKCK</sequence>
<gene>
    <name evidence="7" type="ORF">FAK_11690</name>
</gene>
<dbReference type="PRINTS" id="PR00337">
    <property type="entry name" value="LEUILEVALBP"/>
</dbReference>
<dbReference type="Gene3D" id="3.40.50.2300">
    <property type="match status" value="2"/>
</dbReference>
<dbReference type="CDD" id="cd19980">
    <property type="entry name" value="PBP1_ABC_ligand_binding-like"/>
    <property type="match status" value="1"/>
</dbReference>
<dbReference type="PANTHER" id="PTHR30483">
    <property type="entry name" value="LEUCINE-SPECIFIC-BINDING PROTEIN"/>
    <property type="match status" value="1"/>
</dbReference>
<dbReference type="InterPro" id="IPR028081">
    <property type="entry name" value="Leu-bd"/>
</dbReference>
<reference evidence="8" key="1">
    <citation type="journal article" date="2023" name="Arch. Microbiol.">
        <title>Desulfoferula mesophilus gen. nov. sp. nov., a mesophilic sulfate-reducing bacterium isolated from a brackish lake sediment.</title>
        <authorList>
            <person name="Watanabe T."/>
            <person name="Yabe T."/>
            <person name="Tsuji J.M."/>
            <person name="Fukui M."/>
        </authorList>
    </citation>
    <scope>NUCLEOTIDE SEQUENCE [LARGE SCALE GENOMIC DNA]</scope>
    <source>
        <strain evidence="8">12FAK</strain>
    </source>
</reference>
<evidence type="ECO:0000256" key="1">
    <source>
        <dbReference type="ARBA" id="ARBA00010062"/>
    </source>
</evidence>
<name>A0AAU9EAE9_9BACT</name>
<dbReference type="RefSeq" id="WP_338605830.1">
    <property type="nucleotide sequence ID" value="NZ_AP028679.1"/>
</dbReference>
<dbReference type="SUPFAM" id="SSF53822">
    <property type="entry name" value="Periplasmic binding protein-like I"/>
    <property type="match status" value="1"/>
</dbReference>
<dbReference type="PANTHER" id="PTHR30483:SF6">
    <property type="entry name" value="PERIPLASMIC BINDING PROTEIN OF ABC TRANSPORTER FOR NATURAL AMINO ACIDS"/>
    <property type="match status" value="1"/>
</dbReference>
<dbReference type="AlphaFoldDB" id="A0AAU9EAE9"/>
<dbReference type="InterPro" id="IPR051010">
    <property type="entry name" value="BCAA_transport"/>
</dbReference>
<evidence type="ECO:0000313" key="7">
    <source>
        <dbReference type="EMBL" id="BEQ14103.1"/>
    </source>
</evidence>
<dbReference type="EMBL" id="AP028679">
    <property type="protein sequence ID" value="BEQ14103.1"/>
    <property type="molecule type" value="Genomic_DNA"/>
</dbReference>
<keyword evidence="8" id="KW-1185">Reference proteome</keyword>
<evidence type="ECO:0000256" key="2">
    <source>
        <dbReference type="ARBA" id="ARBA00022448"/>
    </source>
</evidence>
<dbReference type="Proteomes" id="UP001366166">
    <property type="component" value="Chromosome"/>
</dbReference>
<organism evidence="7 8">
    <name type="scientific">Desulfoferula mesophila</name>
    <dbReference type="NCBI Taxonomy" id="3058419"/>
    <lineage>
        <taxon>Bacteria</taxon>
        <taxon>Pseudomonadati</taxon>
        <taxon>Thermodesulfobacteriota</taxon>
        <taxon>Desulfarculia</taxon>
        <taxon>Desulfarculales</taxon>
        <taxon>Desulfarculaceae</taxon>
        <taxon>Desulfoferula</taxon>
    </lineage>
</organism>
<dbReference type="KEGG" id="dmp:FAK_11690"/>
<accession>A0AAU9EAE9</accession>
<evidence type="ECO:0000256" key="5">
    <source>
        <dbReference type="SAM" id="SignalP"/>
    </source>
</evidence>